<evidence type="ECO:0000259" key="5">
    <source>
        <dbReference type="Pfam" id="PF24827"/>
    </source>
</evidence>
<evidence type="ECO:0000256" key="3">
    <source>
        <dbReference type="ARBA" id="ARBA00022801"/>
    </source>
</evidence>
<dbReference type="GO" id="GO:0046872">
    <property type="term" value="F:metal ion binding"/>
    <property type="evidence" value="ECO:0007669"/>
    <property type="project" value="UniProtKB-KW"/>
</dbReference>
<comment type="caution">
    <text evidence="6">The sequence shown here is derived from an EMBL/GenBank/DDBJ whole genome shotgun (WGS) entry which is preliminary data.</text>
</comment>
<dbReference type="PANTHER" id="PTHR37326:SF1">
    <property type="entry name" value="BLL3975 PROTEIN"/>
    <property type="match status" value="1"/>
</dbReference>
<organism evidence="6 7">
    <name type="scientific">Arthrobacter wenxiniae</name>
    <dbReference type="NCBI Taxonomy" id="2713570"/>
    <lineage>
        <taxon>Bacteria</taxon>
        <taxon>Bacillati</taxon>
        <taxon>Actinomycetota</taxon>
        <taxon>Actinomycetes</taxon>
        <taxon>Micrococcales</taxon>
        <taxon>Micrococcaceae</taxon>
        <taxon>Arthrobacter</taxon>
    </lineage>
</organism>
<dbReference type="EMBL" id="JAAMFM010000031">
    <property type="protein sequence ID" value="NVM96428.1"/>
    <property type="molecule type" value="Genomic_DNA"/>
</dbReference>
<name>A0A7Y7M159_9MICC</name>
<reference evidence="6 7" key="1">
    <citation type="submission" date="2020-02" db="EMBL/GenBank/DDBJ databases">
        <title>Genome sequence of strain AETb3-4.</title>
        <authorList>
            <person name="Gao J."/>
            <person name="Zhang X."/>
        </authorList>
    </citation>
    <scope>NUCLEOTIDE SEQUENCE [LARGE SCALE GENOMIC DNA]</scope>
    <source>
        <strain evidence="6 7">AETb3-4</strain>
    </source>
</reference>
<protein>
    <submittedName>
        <fullName evidence="6">Succinylglutamate desuccinylase</fullName>
    </submittedName>
</protein>
<dbReference type="InterPro" id="IPR053138">
    <property type="entry name" value="N-alpha-Ac-DABA_deacetylase"/>
</dbReference>
<evidence type="ECO:0000256" key="4">
    <source>
        <dbReference type="ARBA" id="ARBA00022833"/>
    </source>
</evidence>
<dbReference type="InterPro" id="IPR055438">
    <property type="entry name" value="AstE_AspA_cat"/>
</dbReference>
<accession>A0A7Y7M159</accession>
<keyword evidence="2" id="KW-0479">Metal-binding</keyword>
<dbReference type="GO" id="GO:0016811">
    <property type="term" value="F:hydrolase activity, acting on carbon-nitrogen (but not peptide) bonds, in linear amides"/>
    <property type="evidence" value="ECO:0007669"/>
    <property type="project" value="InterPro"/>
</dbReference>
<sequence length="350" mass="36052">MSPSAAGVRAPTSGARFTGIDFGEPGKHLGYGHVVHSDNVHDGAVIPVPVAVISSGPGPTVLLVAGTHGDEYEGQVLLHELIRNTLPGQLSGTLIVVPAANSAAVRAGTRVSPIDGGNLNRSYPGSAAGGPTAQTANLVAGALLPLADAVVDLHSGGTNSSYLPCTFLYRGPDPALWEQRVHAARLLGLPYVMVVPARLEPGSLSCAGDDAGILSLSTELSGRGTVDRGALELIRAGLPAFLQHVGVLQEASTGVPLRAAAHEPVWIELVPEAAVTSKTAGILEPLVDLGDHVSAGDVVARVHFIDELDREPVEYRARVDGVVAILRHPSLVTVGTHLVHIAPEVPSKSL</sequence>
<keyword evidence="7" id="KW-1185">Reference proteome</keyword>
<gene>
    <name evidence="6" type="ORF">G6034_16240</name>
</gene>
<evidence type="ECO:0000256" key="1">
    <source>
        <dbReference type="ARBA" id="ARBA00001947"/>
    </source>
</evidence>
<dbReference type="PIRSF" id="PIRSF039012">
    <property type="entry name" value="ASP"/>
    <property type="match status" value="1"/>
</dbReference>
<dbReference type="Proteomes" id="UP000543556">
    <property type="component" value="Unassembled WGS sequence"/>
</dbReference>
<dbReference type="GO" id="GO:0016788">
    <property type="term" value="F:hydrolase activity, acting on ester bonds"/>
    <property type="evidence" value="ECO:0007669"/>
    <property type="project" value="InterPro"/>
</dbReference>
<dbReference type="SUPFAM" id="SSF53187">
    <property type="entry name" value="Zn-dependent exopeptidases"/>
    <property type="match status" value="1"/>
</dbReference>
<keyword evidence="3" id="KW-0378">Hydrolase</keyword>
<dbReference type="Gene3D" id="3.40.630.10">
    <property type="entry name" value="Zn peptidases"/>
    <property type="match status" value="1"/>
</dbReference>
<dbReference type="InterPro" id="IPR043795">
    <property type="entry name" value="N-alpha-Ac-DABA-like"/>
</dbReference>
<dbReference type="PANTHER" id="PTHR37326">
    <property type="entry name" value="BLL3975 PROTEIN"/>
    <property type="match status" value="1"/>
</dbReference>
<proteinExistence type="predicted"/>
<dbReference type="Pfam" id="PF24827">
    <property type="entry name" value="AstE_AspA_cat"/>
    <property type="match status" value="1"/>
</dbReference>
<dbReference type="RefSeq" id="WP_176636148.1">
    <property type="nucleotide sequence ID" value="NZ_JAAMFM010000031.1"/>
</dbReference>
<evidence type="ECO:0000313" key="7">
    <source>
        <dbReference type="Proteomes" id="UP000543556"/>
    </source>
</evidence>
<evidence type="ECO:0000256" key="2">
    <source>
        <dbReference type="ARBA" id="ARBA00022723"/>
    </source>
</evidence>
<dbReference type="AlphaFoldDB" id="A0A7Y7M159"/>
<feature type="domain" description="Succinylglutamate desuccinylase/Aspartoacylase catalytic" evidence="5">
    <location>
        <begin position="57"/>
        <end position="244"/>
    </location>
</feature>
<comment type="cofactor">
    <cofactor evidence="1">
        <name>Zn(2+)</name>
        <dbReference type="ChEBI" id="CHEBI:29105"/>
    </cofactor>
</comment>
<evidence type="ECO:0000313" key="6">
    <source>
        <dbReference type="EMBL" id="NVM96428.1"/>
    </source>
</evidence>
<keyword evidence="4" id="KW-0862">Zinc</keyword>